<gene>
    <name evidence="2" type="ORF">Cenrod_0419</name>
</gene>
<dbReference type="HOGENOM" id="CLU_020027_11_2_4"/>
<accession>U5N8N0</accession>
<dbReference type="SUPFAM" id="SSF56601">
    <property type="entry name" value="beta-lactamase/transpeptidase-like"/>
    <property type="match status" value="1"/>
</dbReference>
<dbReference type="MEROPS" id="S12.950"/>
<dbReference type="Gene3D" id="3.40.710.10">
    <property type="entry name" value="DD-peptidase/beta-lactamase superfamily"/>
    <property type="match status" value="1"/>
</dbReference>
<dbReference type="Proteomes" id="UP000017184">
    <property type="component" value="Chromosome"/>
</dbReference>
<dbReference type="AlphaFoldDB" id="U5N8N0"/>
<organism evidence="2 3">
    <name type="scientific">Candidatus Symbiobacter mobilis CR</name>
    <dbReference type="NCBI Taxonomy" id="946483"/>
    <lineage>
        <taxon>Bacteria</taxon>
        <taxon>Pseudomonadati</taxon>
        <taxon>Pseudomonadota</taxon>
        <taxon>Betaproteobacteria</taxon>
        <taxon>Burkholderiales</taxon>
        <taxon>Comamonadaceae</taxon>
    </lineage>
</organism>
<dbReference type="InterPro" id="IPR012338">
    <property type="entry name" value="Beta-lactam/transpept-like"/>
</dbReference>
<evidence type="ECO:0000313" key="2">
    <source>
        <dbReference type="EMBL" id="AGX86539.1"/>
    </source>
</evidence>
<dbReference type="Pfam" id="PF00144">
    <property type="entry name" value="Beta-lactamase"/>
    <property type="match status" value="1"/>
</dbReference>
<dbReference type="InterPro" id="IPR001466">
    <property type="entry name" value="Beta-lactam-related"/>
</dbReference>
<feature type="domain" description="Beta-lactamase-related" evidence="1">
    <location>
        <begin position="31"/>
        <end position="376"/>
    </location>
</feature>
<keyword evidence="3" id="KW-1185">Reference proteome</keyword>
<dbReference type="PATRIC" id="fig|946483.4.peg.423"/>
<protein>
    <submittedName>
        <fullName evidence="2">Beta-lactamase-like protein</fullName>
    </submittedName>
</protein>
<evidence type="ECO:0000259" key="1">
    <source>
        <dbReference type="Pfam" id="PF00144"/>
    </source>
</evidence>
<dbReference type="KEGG" id="cbx:Cenrod_0419"/>
<dbReference type="PANTHER" id="PTHR43283:SF3">
    <property type="entry name" value="BETA-LACTAMASE FAMILY PROTEIN (AFU_ORTHOLOGUE AFUA_5G07500)"/>
    <property type="match status" value="1"/>
</dbReference>
<dbReference type="STRING" id="946483.Cenrod_0419"/>
<sequence>MRLQESPADEVGMCPARLDRLGRVLHEEVRLGRLPGAVALVVRRGRCVLRSAVGVRDPASGSSMPINAIFRIYSMTKPVISVAALMLVEEGKLLLGQPVANYLPEFSSQQVLHEDGALPRPVRRPMTVHDLMRHTAGLSYGFLGNSSVHRQYARLRTPSYPGSLAEWTQECARIPLVCDPGAAFEYGHATDVLGRVIEVVSGQPLPLWLRSRIFEPLGMVDTGFGVPDWHHVRIAEPFASCPRSGVPVRLHDVRQPVPMASGGSGLVSTATDYAHFLQCLLQRGEFGGQRLLSSSMVDFLTTDHVHDLPIWSAGSRTLLSDSHGFGLGVAVRTRRGPSLVAGSVGSYFWGGLAGTTFFVDPAEDLQAILMLQAPNQREYYRELFSNLVYAAVVD</sequence>
<dbReference type="RefSeq" id="WP_022771360.1">
    <property type="nucleotide sequence ID" value="NC_022576.1"/>
</dbReference>
<dbReference type="InterPro" id="IPR050789">
    <property type="entry name" value="Diverse_Enzym_Activities"/>
</dbReference>
<reference evidence="2 3" key="1">
    <citation type="journal article" date="2013" name="Genome Biol.">
        <title>Genomic analysis reveals key aspects of prokaryotic symbiosis in the phototrophic consortium "Chlorochromatium aggregatum".</title>
        <authorList>
            <person name="Liu Z."/>
            <person name="Muller J."/>
            <person name="Li T."/>
            <person name="Alvey R.M."/>
            <person name="Vogl K."/>
            <person name="Frigaard N.U."/>
            <person name="Rockwell N.C."/>
            <person name="Boyd E.S."/>
            <person name="Tomsho L.P."/>
            <person name="Schuster S.C."/>
            <person name="Henke P."/>
            <person name="Rohde M."/>
            <person name="Overmann J."/>
            <person name="Bryant D.A."/>
        </authorList>
    </citation>
    <scope>NUCLEOTIDE SEQUENCE [LARGE SCALE GENOMIC DNA]</scope>
    <source>
        <strain evidence="2">CR</strain>
    </source>
</reference>
<name>U5N8N0_9BURK</name>
<dbReference type="eggNOG" id="COG1680">
    <property type="taxonomic scope" value="Bacteria"/>
</dbReference>
<evidence type="ECO:0000313" key="3">
    <source>
        <dbReference type="Proteomes" id="UP000017184"/>
    </source>
</evidence>
<dbReference type="PANTHER" id="PTHR43283">
    <property type="entry name" value="BETA-LACTAMASE-RELATED"/>
    <property type="match status" value="1"/>
</dbReference>
<proteinExistence type="predicted"/>
<dbReference type="OrthoDB" id="9801061at2"/>
<dbReference type="EMBL" id="CP004885">
    <property type="protein sequence ID" value="AGX86539.1"/>
    <property type="molecule type" value="Genomic_DNA"/>
</dbReference>